<accession>A0A8T1UAK9</accession>
<name>A0A8T1UAK9_9STRA</name>
<sequence>APDVQKLGDWYYLYYSVSSFGSQNSAIGVARLRSMDVGTWEDGGAVITSDPSKPFNAIDPNLIH</sequence>
<keyword evidence="2" id="KW-0326">Glycosidase</keyword>
<evidence type="ECO:0000313" key="5">
    <source>
        <dbReference type="EMBL" id="KAG6958887.1"/>
    </source>
</evidence>
<feature type="non-terminal residue" evidence="5">
    <location>
        <position position="1"/>
    </location>
</feature>
<gene>
    <name evidence="5" type="ORF">JG687_00009130</name>
</gene>
<dbReference type="Proteomes" id="UP000688947">
    <property type="component" value="Unassembled WGS sequence"/>
</dbReference>
<feature type="site" description="Important for catalytic activity, responsible for pKa modulation of the active site Glu and correct orientation of both the proton donor and substrate" evidence="4">
    <location>
        <position position="59"/>
    </location>
</feature>
<organism evidence="5 6">
    <name type="scientific">Phytophthora cactorum</name>
    <dbReference type="NCBI Taxonomy" id="29920"/>
    <lineage>
        <taxon>Eukaryota</taxon>
        <taxon>Sar</taxon>
        <taxon>Stramenopiles</taxon>
        <taxon>Oomycota</taxon>
        <taxon>Peronosporomycetes</taxon>
        <taxon>Peronosporales</taxon>
        <taxon>Peronosporaceae</taxon>
        <taxon>Phytophthora</taxon>
    </lineage>
</organism>
<evidence type="ECO:0000256" key="2">
    <source>
        <dbReference type="ARBA" id="ARBA00023295"/>
    </source>
</evidence>
<dbReference type="InterPro" id="IPR050727">
    <property type="entry name" value="GH43_arabinanases"/>
</dbReference>
<dbReference type="GO" id="GO:0005975">
    <property type="term" value="P:carbohydrate metabolic process"/>
    <property type="evidence" value="ECO:0007669"/>
    <property type="project" value="InterPro"/>
</dbReference>
<evidence type="ECO:0000313" key="6">
    <source>
        <dbReference type="Proteomes" id="UP000688947"/>
    </source>
</evidence>
<dbReference type="EMBL" id="JAENGZ010000462">
    <property type="protein sequence ID" value="KAG6958887.1"/>
    <property type="molecule type" value="Genomic_DNA"/>
</dbReference>
<dbReference type="InterPro" id="IPR006710">
    <property type="entry name" value="Glyco_hydro_43"/>
</dbReference>
<reference evidence="5" key="1">
    <citation type="submission" date="2021-01" db="EMBL/GenBank/DDBJ databases">
        <title>Phytophthora aleatoria, a newly-described species from Pinus radiata is distinct from Phytophthora cactorum isolates based on comparative genomics.</title>
        <authorList>
            <person name="Mcdougal R."/>
            <person name="Panda P."/>
            <person name="Williams N."/>
            <person name="Studholme D.J."/>
        </authorList>
    </citation>
    <scope>NUCLEOTIDE SEQUENCE</scope>
    <source>
        <strain evidence="5">NZFS 3830</strain>
    </source>
</reference>
<protein>
    <recommendedName>
        <fullName evidence="3">Endo-1,5-alpha-L-arabinanase A</fullName>
    </recommendedName>
</protein>
<dbReference type="PANTHER" id="PTHR43301:SF3">
    <property type="entry name" value="ARABINAN ENDO-1,5-ALPHA-L-ARABINOSIDASE A-RELATED"/>
    <property type="match status" value="1"/>
</dbReference>
<dbReference type="PANTHER" id="PTHR43301">
    <property type="entry name" value="ARABINAN ENDO-1,5-ALPHA-L-ARABINOSIDASE"/>
    <property type="match status" value="1"/>
</dbReference>
<keyword evidence="1" id="KW-0378">Hydrolase</keyword>
<dbReference type="GO" id="GO:0004553">
    <property type="term" value="F:hydrolase activity, hydrolyzing O-glycosyl compounds"/>
    <property type="evidence" value="ECO:0007669"/>
    <property type="project" value="InterPro"/>
</dbReference>
<dbReference type="Pfam" id="PF04616">
    <property type="entry name" value="Glyco_hydro_43"/>
    <property type="match status" value="1"/>
</dbReference>
<proteinExistence type="predicted"/>
<evidence type="ECO:0000256" key="4">
    <source>
        <dbReference type="PIRSR" id="PIRSR606710-2"/>
    </source>
</evidence>
<evidence type="ECO:0000256" key="1">
    <source>
        <dbReference type="ARBA" id="ARBA00022801"/>
    </source>
</evidence>
<feature type="non-terminal residue" evidence="5">
    <location>
        <position position="64"/>
    </location>
</feature>
<comment type="caution">
    <text evidence="5">The sequence shown here is derived from an EMBL/GenBank/DDBJ whole genome shotgun (WGS) entry which is preliminary data.</text>
</comment>
<dbReference type="OrthoDB" id="91206at2759"/>
<evidence type="ECO:0000256" key="3">
    <source>
        <dbReference type="ARBA" id="ARBA00042202"/>
    </source>
</evidence>
<dbReference type="AlphaFoldDB" id="A0A8T1UAK9"/>